<dbReference type="Pfam" id="PF07319">
    <property type="entry name" value="DnaI_N"/>
    <property type="match status" value="1"/>
</dbReference>
<protein>
    <submittedName>
        <fullName evidence="3">Primosomal protein DnaI</fullName>
    </submittedName>
</protein>
<dbReference type="InterPro" id="IPR002611">
    <property type="entry name" value="IstB_ATP-bd"/>
</dbReference>
<reference evidence="3 4" key="1">
    <citation type="journal article" date="2015" name="Genome Announc.">
        <title>Expanding the biotechnology potential of lactobacilli through comparative genomics of 213 strains and associated genera.</title>
        <authorList>
            <person name="Sun Z."/>
            <person name="Harris H.M."/>
            <person name="McCann A."/>
            <person name="Guo C."/>
            <person name="Argimon S."/>
            <person name="Zhang W."/>
            <person name="Yang X."/>
            <person name="Jeffery I.B."/>
            <person name="Cooney J.C."/>
            <person name="Kagawa T.F."/>
            <person name="Liu W."/>
            <person name="Song Y."/>
            <person name="Salvetti E."/>
            <person name="Wrobel A."/>
            <person name="Rasinkangas P."/>
            <person name="Parkhill J."/>
            <person name="Rea M.C."/>
            <person name="O'Sullivan O."/>
            <person name="Ritari J."/>
            <person name="Douillard F.P."/>
            <person name="Paul Ross R."/>
            <person name="Yang R."/>
            <person name="Briner A.E."/>
            <person name="Felis G.E."/>
            <person name="de Vos W.M."/>
            <person name="Barrangou R."/>
            <person name="Klaenhammer T.R."/>
            <person name="Caufield P.W."/>
            <person name="Cui Y."/>
            <person name="Zhang H."/>
            <person name="O'Toole P.W."/>
        </authorList>
    </citation>
    <scope>NUCLEOTIDE SEQUENCE [LARGE SCALE GENOMIC DNA]</scope>
    <source>
        <strain evidence="3 4">DSM 20623</strain>
    </source>
</reference>
<proteinExistence type="predicted"/>
<dbReference type="SUPFAM" id="SSF52540">
    <property type="entry name" value="P-loop containing nucleoside triphosphate hydrolases"/>
    <property type="match status" value="1"/>
</dbReference>
<dbReference type="AlphaFoldDB" id="A0A0R2I3E9"/>
<gene>
    <name evidence="3" type="ORF">IV74_GL001502</name>
</gene>
<dbReference type="eggNOG" id="COG1484">
    <property type="taxonomic scope" value="Bacteria"/>
</dbReference>
<evidence type="ECO:0000259" key="2">
    <source>
        <dbReference type="Pfam" id="PF07319"/>
    </source>
</evidence>
<evidence type="ECO:0000259" key="1">
    <source>
        <dbReference type="Pfam" id="PF01695"/>
    </source>
</evidence>
<dbReference type="CDD" id="cd00009">
    <property type="entry name" value="AAA"/>
    <property type="match status" value="1"/>
</dbReference>
<organism evidence="3 4">
    <name type="scientific">Carnobacterium divergens DSM 20623</name>
    <dbReference type="NCBI Taxonomy" id="1449336"/>
    <lineage>
        <taxon>Bacteria</taxon>
        <taxon>Bacillati</taxon>
        <taxon>Bacillota</taxon>
        <taxon>Bacilli</taxon>
        <taxon>Lactobacillales</taxon>
        <taxon>Carnobacteriaceae</taxon>
        <taxon>Carnobacterium</taxon>
    </lineage>
</organism>
<dbReference type="PANTHER" id="PTHR30050:SF8">
    <property type="entry name" value="PRIMOSOMAL PROTEIN DNAI"/>
    <property type="match status" value="1"/>
</dbReference>
<dbReference type="GO" id="GO:0006260">
    <property type="term" value="P:DNA replication"/>
    <property type="evidence" value="ECO:0007669"/>
    <property type="project" value="TreeGrafter"/>
</dbReference>
<accession>A0A0R2I3E9</accession>
<dbReference type="PATRIC" id="fig|1449336.4.peg.1534"/>
<dbReference type="Pfam" id="PF01695">
    <property type="entry name" value="IstB_IS21"/>
    <property type="match status" value="1"/>
</dbReference>
<dbReference type="GO" id="GO:0005524">
    <property type="term" value="F:ATP binding"/>
    <property type="evidence" value="ECO:0007669"/>
    <property type="project" value="InterPro"/>
</dbReference>
<dbReference type="InterPro" id="IPR009928">
    <property type="entry name" value="DnaI_N"/>
</dbReference>
<sequence length="312" mass="36393">MVNRMEDMGKGLSKLIKERNLESQYDSLMKEVLRDEDVISFIEENREKLTDERIVRSYAKLYEYVQEKKKFQRKDGMMAPGYMPKLFMNFHVIDVTYVPTTELIAKQKENEIRERIHSMDMPKDVRNATLAKFELTDERREAVSEALDFIDSYLSDPKGFHKSLYLQGSFGVGKTYLLGALAHELAKNGYASTLMHFPSFAVEMKQSIGKNDMSEKLDMVKKSAILMLDDIGADSMSSWIRDDVLGVILQYRMQEQLPTFFSSNFDMKQLENEHLRTSQRGEEEPLKAKRIMERIRYLSKEIKMTGKNRRNG</sequence>
<feature type="domain" description="Primosomal DnaI N-terminal" evidence="2">
    <location>
        <begin position="5"/>
        <end position="97"/>
    </location>
</feature>
<dbReference type="Gene3D" id="3.40.50.300">
    <property type="entry name" value="P-loop containing nucleotide triphosphate hydrolases"/>
    <property type="match status" value="1"/>
</dbReference>
<dbReference type="PANTHER" id="PTHR30050">
    <property type="entry name" value="CHROMOSOMAL REPLICATION INITIATOR PROTEIN DNAA"/>
    <property type="match status" value="1"/>
</dbReference>
<keyword evidence="4" id="KW-1185">Reference proteome</keyword>
<dbReference type="NCBIfam" id="NF006505">
    <property type="entry name" value="PRK08939.1"/>
    <property type="match status" value="1"/>
</dbReference>
<dbReference type="EMBL" id="JQBS01000032">
    <property type="protein sequence ID" value="KRN56388.1"/>
    <property type="molecule type" value="Genomic_DNA"/>
</dbReference>
<dbReference type="Proteomes" id="UP000051658">
    <property type="component" value="Unassembled WGS sequence"/>
</dbReference>
<evidence type="ECO:0000313" key="3">
    <source>
        <dbReference type="EMBL" id="KRN56388.1"/>
    </source>
</evidence>
<dbReference type="InterPro" id="IPR027417">
    <property type="entry name" value="P-loop_NTPase"/>
</dbReference>
<comment type="caution">
    <text evidence="3">The sequence shown here is derived from an EMBL/GenBank/DDBJ whole genome shotgun (WGS) entry which is preliminary data.</text>
</comment>
<feature type="domain" description="IstB-like ATP-binding" evidence="1">
    <location>
        <begin position="117"/>
        <end position="250"/>
    </location>
</feature>
<name>A0A0R2I3E9_CARDV</name>
<evidence type="ECO:0000313" key="4">
    <source>
        <dbReference type="Proteomes" id="UP000051658"/>
    </source>
</evidence>